<dbReference type="CDD" id="cd04179">
    <property type="entry name" value="DPM_DPG-synthase_like"/>
    <property type="match status" value="1"/>
</dbReference>
<dbReference type="Gene3D" id="3.90.550.10">
    <property type="entry name" value="Spore Coat Polysaccharide Biosynthesis Protein SpsA, Chain A"/>
    <property type="match status" value="1"/>
</dbReference>
<dbReference type="Pfam" id="PF00535">
    <property type="entry name" value="Glycos_transf_2"/>
    <property type="match status" value="1"/>
</dbReference>
<gene>
    <name evidence="3" type="ORF">METHB2_580005</name>
</gene>
<accession>A0A8S0XHS4</accession>
<keyword evidence="1" id="KW-1133">Transmembrane helix</keyword>
<dbReference type="GO" id="GO:0016740">
    <property type="term" value="F:transferase activity"/>
    <property type="evidence" value="ECO:0007669"/>
    <property type="project" value="UniProtKB-KW"/>
</dbReference>
<protein>
    <submittedName>
        <fullName evidence="3">Glycosyl transferase</fullName>
    </submittedName>
</protein>
<organism evidence="3 4">
    <name type="scientific">Candidatus Methylobacter favarea</name>
    <dbReference type="NCBI Taxonomy" id="2707345"/>
    <lineage>
        <taxon>Bacteria</taxon>
        <taxon>Pseudomonadati</taxon>
        <taxon>Pseudomonadota</taxon>
        <taxon>Gammaproteobacteria</taxon>
        <taxon>Methylococcales</taxon>
        <taxon>Methylococcaceae</taxon>
        <taxon>Methylobacter</taxon>
    </lineage>
</organism>
<keyword evidence="3" id="KW-0808">Transferase</keyword>
<keyword evidence="4" id="KW-1185">Reference proteome</keyword>
<dbReference type="InterPro" id="IPR001173">
    <property type="entry name" value="Glyco_trans_2-like"/>
</dbReference>
<dbReference type="AlphaFoldDB" id="A0A8S0XHS4"/>
<dbReference type="PANTHER" id="PTHR48090:SF7">
    <property type="entry name" value="RFBJ PROTEIN"/>
    <property type="match status" value="1"/>
</dbReference>
<sequence>MKLIVQIPCYNEEHTLPETIADIPRQIDGIDQVELLIIDDGSTDRTVEVAKELGVEHIIVNKQNLGLARTFRKGLDECLKLGADIIVNTDGDNQYYGGDISRLVIPILQDKADIVVGDRQTSTISHFSQFKKLLQKFGSATVRKLSGTDIPDTVSGFRAFSREAAIRINIVSSFSYTIETIIQAGKKHMAIASVPVRTNAKTRESRLFKSIPAFIKQQLSSMIRMYLMYQPLRFFAYIGLTITVIGLIPIARFLIYYFLGDGSGHIQSLLLGSVILLMGFITFVMAILADLISFNRQLLETTLEKVRRIELGDHQK</sequence>
<dbReference type="EMBL" id="CADCXN010000089">
    <property type="protein sequence ID" value="CAA9892063.1"/>
    <property type="molecule type" value="Genomic_DNA"/>
</dbReference>
<keyword evidence="1" id="KW-0812">Transmembrane</keyword>
<dbReference type="SUPFAM" id="SSF53448">
    <property type="entry name" value="Nucleotide-diphospho-sugar transferases"/>
    <property type="match status" value="1"/>
</dbReference>
<feature type="domain" description="Glycosyltransferase 2-like" evidence="2">
    <location>
        <begin position="6"/>
        <end position="165"/>
    </location>
</feature>
<evidence type="ECO:0000259" key="2">
    <source>
        <dbReference type="Pfam" id="PF00535"/>
    </source>
</evidence>
<name>A0A8S0XHS4_9GAMM</name>
<dbReference type="InterPro" id="IPR029044">
    <property type="entry name" value="Nucleotide-diphossugar_trans"/>
</dbReference>
<comment type="caution">
    <text evidence="3">The sequence shown here is derived from an EMBL/GenBank/DDBJ whole genome shotgun (WGS) entry which is preliminary data.</text>
</comment>
<dbReference type="RefSeq" id="WP_174626865.1">
    <property type="nucleotide sequence ID" value="NZ_CADCXN010000089.1"/>
</dbReference>
<feature type="transmembrane region" description="Helical" evidence="1">
    <location>
        <begin position="234"/>
        <end position="259"/>
    </location>
</feature>
<dbReference type="Proteomes" id="UP000494216">
    <property type="component" value="Unassembled WGS sequence"/>
</dbReference>
<keyword evidence="1" id="KW-0472">Membrane</keyword>
<reference evidence="3 4" key="1">
    <citation type="submission" date="2020-02" db="EMBL/GenBank/DDBJ databases">
        <authorList>
            <person name="Hogendoorn C."/>
        </authorList>
    </citation>
    <scope>NUCLEOTIDE SEQUENCE [LARGE SCALE GENOMIC DNA]</scope>
    <source>
        <strain evidence="3">METHB21</strain>
    </source>
</reference>
<evidence type="ECO:0000313" key="3">
    <source>
        <dbReference type="EMBL" id="CAA9892063.1"/>
    </source>
</evidence>
<proteinExistence type="predicted"/>
<dbReference type="InterPro" id="IPR050256">
    <property type="entry name" value="Glycosyltransferase_2"/>
</dbReference>
<feature type="transmembrane region" description="Helical" evidence="1">
    <location>
        <begin position="265"/>
        <end position="289"/>
    </location>
</feature>
<evidence type="ECO:0000256" key="1">
    <source>
        <dbReference type="SAM" id="Phobius"/>
    </source>
</evidence>
<evidence type="ECO:0000313" key="4">
    <source>
        <dbReference type="Proteomes" id="UP000494216"/>
    </source>
</evidence>
<dbReference type="PANTHER" id="PTHR48090">
    <property type="entry name" value="UNDECAPRENYL-PHOSPHATE 4-DEOXY-4-FORMAMIDO-L-ARABINOSE TRANSFERASE-RELATED"/>
    <property type="match status" value="1"/>
</dbReference>